<keyword evidence="11" id="KW-0472">Membrane</keyword>
<feature type="binding site" description="covalent" evidence="13">
    <location>
        <position position="68"/>
    </location>
    <ligand>
        <name>heme</name>
        <dbReference type="ChEBI" id="CHEBI:30413"/>
        <label>2</label>
    </ligand>
</feature>
<comment type="subcellular location">
    <subcellularLocation>
        <location evidence="1">Cell membrane</location>
        <topology evidence="1">Single-pass membrane protein</topology>
    </subcellularLocation>
</comment>
<dbReference type="GO" id="GO:0005886">
    <property type="term" value="C:plasma membrane"/>
    <property type="evidence" value="ECO:0007669"/>
    <property type="project" value="UniProtKB-SubCell"/>
</dbReference>
<evidence type="ECO:0000256" key="6">
    <source>
        <dbReference type="ARBA" id="ARBA00022692"/>
    </source>
</evidence>
<gene>
    <name evidence="15" type="ORF">CPIN18021_0056</name>
</gene>
<dbReference type="GO" id="GO:0046872">
    <property type="term" value="F:metal ion binding"/>
    <property type="evidence" value="ECO:0007669"/>
    <property type="project" value="UniProtKB-KW"/>
</dbReference>
<keyword evidence="4" id="KW-1003">Cell membrane</keyword>
<dbReference type="PANTHER" id="PTHR30333:SF1">
    <property type="entry name" value="CYTOCHROME C-TYPE PROTEIN NAPC"/>
    <property type="match status" value="1"/>
</dbReference>
<accession>A0A1S6U5E2</accession>
<evidence type="ECO:0000256" key="4">
    <source>
        <dbReference type="ARBA" id="ARBA00022475"/>
    </source>
</evidence>
<dbReference type="InterPro" id="IPR036280">
    <property type="entry name" value="Multihaem_cyt_sf"/>
</dbReference>
<feature type="binding site" description="covalent" evidence="13">
    <location>
        <position position="164"/>
    </location>
    <ligand>
        <name>heme</name>
        <dbReference type="ChEBI" id="CHEBI:30413"/>
        <label>4</label>
    </ligand>
</feature>
<dbReference type="GO" id="GO:0009055">
    <property type="term" value="F:electron transfer activity"/>
    <property type="evidence" value="ECO:0007669"/>
    <property type="project" value="TreeGrafter"/>
</dbReference>
<feature type="binding site" description="covalent" evidence="13">
    <location>
        <position position="126"/>
    </location>
    <ligand>
        <name>heme</name>
        <dbReference type="ChEBI" id="CHEBI:30413"/>
        <label>3</label>
    </ligand>
</feature>
<dbReference type="InterPro" id="IPR051174">
    <property type="entry name" value="Cytochrome_c-type_ET"/>
</dbReference>
<feature type="binding site" description="covalent" evidence="13">
    <location>
        <position position="123"/>
    </location>
    <ligand>
        <name>heme</name>
        <dbReference type="ChEBI" id="CHEBI:30413"/>
        <label>3</label>
    </ligand>
</feature>
<dbReference type="AlphaFoldDB" id="A0A1S6U5E2"/>
<evidence type="ECO:0000256" key="8">
    <source>
        <dbReference type="ARBA" id="ARBA00022982"/>
    </source>
</evidence>
<evidence type="ECO:0000313" key="15">
    <source>
        <dbReference type="EMBL" id="AQW86919.1"/>
    </source>
</evidence>
<dbReference type="GO" id="GO:0009061">
    <property type="term" value="P:anaerobic respiration"/>
    <property type="evidence" value="ECO:0007669"/>
    <property type="project" value="TreeGrafter"/>
</dbReference>
<dbReference type="EMBL" id="CP017258">
    <property type="protein sequence ID" value="AQW86919.1"/>
    <property type="molecule type" value="Genomic_DNA"/>
</dbReference>
<evidence type="ECO:0000256" key="7">
    <source>
        <dbReference type="ARBA" id="ARBA00022723"/>
    </source>
</evidence>
<comment type="PTM">
    <text evidence="12">Binds 4 heme groups per subunit.</text>
</comment>
<evidence type="ECO:0000256" key="1">
    <source>
        <dbReference type="ARBA" id="ARBA00004162"/>
    </source>
</evidence>
<feature type="binding site" description="axial binding residue" evidence="14">
    <location>
        <position position="165"/>
    </location>
    <ligand>
        <name>heme</name>
        <dbReference type="ChEBI" id="CHEBI:30413"/>
        <label>4</label>
    </ligand>
    <ligandPart>
        <name>Fe</name>
        <dbReference type="ChEBI" id="CHEBI:18248"/>
    </ligandPart>
</feature>
<evidence type="ECO:0000256" key="5">
    <source>
        <dbReference type="ARBA" id="ARBA00022617"/>
    </source>
</evidence>
<dbReference type="PIRSF" id="PIRSF000013">
    <property type="entry name" value="4_hem_cytochrm_NapC"/>
    <property type="match status" value="1"/>
</dbReference>
<evidence type="ECO:0000256" key="9">
    <source>
        <dbReference type="ARBA" id="ARBA00022989"/>
    </source>
</evidence>
<evidence type="ECO:0000256" key="3">
    <source>
        <dbReference type="ARBA" id="ARBA00022448"/>
    </source>
</evidence>
<dbReference type="InterPro" id="IPR005126">
    <property type="entry name" value="NapC/NirT_cyt_c_N"/>
</dbReference>
<protein>
    <recommendedName>
        <fullName evidence="12">Cytochrome c-type protein</fullName>
    </recommendedName>
</protein>
<feature type="binding site" description="axial binding residue" evidence="14">
    <location>
        <position position="127"/>
    </location>
    <ligand>
        <name>heme</name>
        <dbReference type="ChEBI" id="CHEBI:30413"/>
        <label>3</label>
    </ligand>
    <ligandPart>
        <name>Fe</name>
        <dbReference type="ChEBI" id="CHEBI:18248"/>
    </ligandPart>
</feature>
<keyword evidence="6" id="KW-0812">Transmembrane</keyword>
<feature type="binding site" description="covalent" evidence="13">
    <location>
        <position position="161"/>
    </location>
    <ligand>
        <name>heme</name>
        <dbReference type="ChEBI" id="CHEBI:30413"/>
        <label>4</label>
    </ligand>
</feature>
<organism evidence="15 16">
    <name type="scientific">Campylobacter pinnipediorum subsp. caledonicus</name>
    <dbReference type="NCBI Taxonomy" id="1874362"/>
    <lineage>
        <taxon>Bacteria</taxon>
        <taxon>Pseudomonadati</taxon>
        <taxon>Campylobacterota</taxon>
        <taxon>Epsilonproteobacteria</taxon>
        <taxon>Campylobacterales</taxon>
        <taxon>Campylobacteraceae</taxon>
        <taxon>Campylobacter</taxon>
    </lineage>
</organism>
<keyword evidence="8 12" id="KW-0249">Electron transport</keyword>
<dbReference type="RefSeq" id="WP_078424138.1">
    <property type="nucleotide sequence ID" value="NZ_CP017258.1"/>
</dbReference>
<dbReference type="PANTHER" id="PTHR30333">
    <property type="entry name" value="CYTOCHROME C-TYPE PROTEIN"/>
    <property type="match status" value="1"/>
</dbReference>
<dbReference type="SUPFAM" id="SSF48695">
    <property type="entry name" value="Multiheme cytochromes"/>
    <property type="match status" value="1"/>
</dbReference>
<evidence type="ECO:0000256" key="14">
    <source>
        <dbReference type="PIRSR" id="PIRSR000013-2"/>
    </source>
</evidence>
<evidence type="ECO:0000256" key="12">
    <source>
        <dbReference type="PIRNR" id="PIRNR000013"/>
    </source>
</evidence>
<keyword evidence="3 12" id="KW-0813">Transport</keyword>
<comment type="cofactor">
    <cofactor evidence="13">
        <name>heme</name>
        <dbReference type="ChEBI" id="CHEBI:30413"/>
    </cofactor>
    <text evidence="13">Binds 4 heme groups per subunit.</text>
</comment>
<proteinExistence type="inferred from homology"/>
<evidence type="ECO:0000256" key="2">
    <source>
        <dbReference type="ARBA" id="ARBA00007395"/>
    </source>
</evidence>
<feature type="binding site" description="axial binding residue" evidence="14">
    <location>
        <position position="170"/>
    </location>
    <ligand>
        <name>heme</name>
        <dbReference type="ChEBI" id="CHEBI:30413"/>
        <label>2</label>
    </ligand>
    <ligandPart>
        <name>Fe</name>
        <dbReference type="ChEBI" id="CHEBI:18248"/>
    </ligandPart>
</feature>
<dbReference type="GO" id="GO:0019333">
    <property type="term" value="P:denitrification pathway"/>
    <property type="evidence" value="ECO:0007669"/>
    <property type="project" value="InterPro"/>
</dbReference>
<feature type="binding site" description="covalent" evidence="13">
    <location>
        <position position="71"/>
    </location>
    <ligand>
        <name>heme</name>
        <dbReference type="ChEBI" id="CHEBI:30413"/>
        <label>2</label>
    </ligand>
</feature>
<keyword evidence="10 12" id="KW-0408">Iron</keyword>
<keyword evidence="16" id="KW-1185">Reference proteome</keyword>
<keyword evidence="5 12" id="KW-0349">Heme</keyword>
<evidence type="ECO:0000256" key="10">
    <source>
        <dbReference type="ARBA" id="ARBA00023004"/>
    </source>
</evidence>
<dbReference type="Pfam" id="PF03264">
    <property type="entry name" value="Cytochrom_NNT"/>
    <property type="match status" value="1"/>
</dbReference>
<feature type="binding site" description="covalent" evidence="13">
    <location>
        <position position="39"/>
    </location>
    <ligand>
        <name>heme</name>
        <dbReference type="ChEBI" id="CHEBI:30413"/>
        <label>1</label>
    </ligand>
</feature>
<reference evidence="16" key="1">
    <citation type="submission" date="2016-09" db="EMBL/GenBank/DDBJ databases">
        <title>Comparative genomics of the Campylobacter concisus group.</title>
        <authorList>
            <person name="Miller W.G."/>
            <person name="Yee E."/>
            <person name="Chapman M.H."/>
            <person name="Huynh S."/>
            <person name="Bono J.L."/>
            <person name="On S.L.W."/>
            <person name="StLeger J."/>
            <person name="Foster G."/>
            <person name="Parker C.T."/>
        </authorList>
    </citation>
    <scope>NUCLEOTIDE SEQUENCE [LARGE SCALE GENOMIC DNA]</scope>
    <source>
        <strain evidence="16">RM18021</strain>
    </source>
</reference>
<dbReference type="InterPro" id="IPR024717">
    <property type="entry name" value="NapC/NirT/NrfH"/>
</dbReference>
<keyword evidence="7 12" id="KW-0479">Metal-binding</keyword>
<dbReference type="Proteomes" id="UP000190868">
    <property type="component" value="Chromosome"/>
</dbReference>
<feature type="binding site" description="axial binding residue" evidence="14">
    <location>
        <position position="72"/>
    </location>
    <ligand>
        <name>heme</name>
        <dbReference type="ChEBI" id="CHEBI:30413"/>
        <label>2</label>
    </ligand>
    <ligandPart>
        <name>Fe</name>
        <dbReference type="ChEBI" id="CHEBI:18248"/>
    </ligandPart>
</feature>
<dbReference type="Gene3D" id="1.10.3820.10">
    <property type="entry name" value="Di-heme elbow motif domain"/>
    <property type="match status" value="1"/>
</dbReference>
<dbReference type="InterPro" id="IPR038266">
    <property type="entry name" value="NapC/NirT_cytc_sf"/>
</dbReference>
<comment type="similarity">
    <text evidence="2">Belongs to the NapC/NirT/NrfH family.</text>
</comment>
<evidence type="ECO:0000256" key="13">
    <source>
        <dbReference type="PIRSR" id="PIRSR000013-1"/>
    </source>
</evidence>
<feature type="binding site" description="covalent" evidence="13">
    <location>
        <position position="36"/>
    </location>
    <ligand>
        <name>heme</name>
        <dbReference type="ChEBI" id="CHEBI:30413"/>
        <label>1</label>
    </ligand>
</feature>
<keyword evidence="9" id="KW-1133">Transmembrane helix</keyword>
<dbReference type="GO" id="GO:0020037">
    <property type="term" value="F:heme binding"/>
    <property type="evidence" value="ECO:0007669"/>
    <property type="project" value="InterPro"/>
</dbReference>
<evidence type="ECO:0000313" key="16">
    <source>
        <dbReference type="Proteomes" id="UP000190868"/>
    </source>
</evidence>
<evidence type="ECO:0000256" key="11">
    <source>
        <dbReference type="ARBA" id="ARBA00023136"/>
    </source>
</evidence>
<sequence length="202" mass="22819">MKNTVLKAVVITALVMFAIFFGGYEVVKATSDYPFCGSCHEWDGAIAQTNLADKVHGPSNQKGVGVKCTDCHLPHDSFVNYIFTKAKNGISEGLTTLTKDPKAKDWIANRAYAREKYTFDSSCLNCHNNILKSQDGNITRVVNKMHLKYIEFKGTKNEMKCTECHKHVGHHDLGKMLIEQKHKTAQNWDEWKKMHDSKAIAK</sequence>
<name>A0A1S6U5E2_9BACT</name>